<evidence type="ECO:0000256" key="3">
    <source>
        <dbReference type="ARBA" id="ARBA00022927"/>
    </source>
</evidence>
<dbReference type="GO" id="GO:0012505">
    <property type="term" value="C:endomembrane system"/>
    <property type="evidence" value="ECO:0007669"/>
    <property type="project" value="UniProtKB-SubCell"/>
</dbReference>
<accession>A0A6A1Q4C7</accession>
<comment type="caution">
    <text evidence="7">The sequence shown here is derived from an EMBL/GenBank/DDBJ whole genome shotgun (WGS) entry which is preliminary data.</text>
</comment>
<gene>
    <name evidence="7" type="ORF">E2I00_012774</name>
</gene>
<dbReference type="Proteomes" id="UP000437017">
    <property type="component" value="Unassembled WGS sequence"/>
</dbReference>
<keyword evidence="3" id="KW-0653">Protein transport</keyword>
<organism evidence="7 8">
    <name type="scientific">Balaenoptera physalus</name>
    <name type="common">Fin whale</name>
    <name type="synonym">Balaena physalus</name>
    <dbReference type="NCBI Taxonomy" id="9770"/>
    <lineage>
        <taxon>Eukaryota</taxon>
        <taxon>Metazoa</taxon>
        <taxon>Chordata</taxon>
        <taxon>Craniata</taxon>
        <taxon>Vertebrata</taxon>
        <taxon>Euteleostomi</taxon>
        <taxon>Mammalia</taxon>
        <taxon>Eutheria</taxon>
        <taxon>Laurasiatheria</taxon>
        <taxon>Artiodactyla</taxon>
        <taxon>Whippomorpha</taxon>
        <taxon>Cetacea</taxon>
        <taxon>Mysticeti</taxon>
        <taxon>Balaenopteridae</taxon>
        <taxon>Balaenoptera</taxon>
    </lineage>
</organism>
<evidence type="ECO:0000256" key="5">
    <source>
        <dbReference type="SAM" id="MobiDB-lite"/>
    </source>
</evidence>
<comment type="subcellular location">
    <subcellularLocation>
        <location evidence="1">Endomembrane system</location>
    </subcellularLocation>
</comment>
<reference evidence="7 8" key="1">
    <citation type="journal article" date="2019" name="PLoS ONE">
        <title>Genomic analyses reveal an absence of contemporary introgressive admixture between fin whales and blue whales, despite known hybrids.</title>
        <authorList>
            <person name="Westbury M.V."/>
            <person name="Petersen B."/>
            <person name="Lorenzen E.D."/>
        </authorList>
    </citation>
    <scope>NUCLEOTIDE SEQUENCE [LARGE SCALE GENOMIC DNA]</scope>
    <source>
        <strain evidence="7">FinWhale-01</strain>
    </source>
</reference>
<feature type="region of interest" description="Disordered" evidence="5">
    <location>
        <begin position="274"/>
        <end position="380"/>
    </location>
</feature>
<evidence type="ECO:0000259" key="6">
    <source>
        <dbReference type="SMART" id="SM01355"/>
    </source>
</evidence>
<evidence type="ECO:0000256" key="2">
    <source>
        <dbReference type="ARBA" id="ARBA00022448"/>
    </source>
</evidence>
<keyword evidence="8" id="KW-1185">Reference proteome</keyword>
<dbReference type="GO" id="GO:0015031">
    <property type="term" value="P:protein transport"/>
    <property type="evidence" value="ECO:0007669"/>
    <property type="project" value="UniProtKB-KW"/>
</dbReference>
<feature type="non-terminal residue" evidence="7">
    <location>
        <position position="1"/>
    </location>
</feature>
<feature type="compositionally biased region" description="Polar residues" evidence="5">
    <location>
        <begin position="281"/>
        <end position="290"/>
    </location>
</feature>
<dbReference type="Pfam" id="PF14796">
    <property type="entry name" value="AP3B1_C"/>
    <property type="match status" value="1"/>
</dbReference>
<dbReference type="SMART" id="SM01355">
    <property type="entry name" value="AP3B1_C"/>
    <property type="match status" value="1"/>
</dbReference>
<dbReference type="Gene3D" id="1.25.10.10">
    <property type="entry name" value="Leucine-rich Repeat Variant"/>
    <property type="match status" value="1"/>
</dbReference>
<feature type="region of interest" description="Disordered" evidence="5">
    <location>
        <begin position="392"/>
        <end position="414"/>
    </location>
</feature>
<sequence length="500" mass="55362">SCPPPTDILYLLVPSSHLSFPPSYLAHLPSPPTCCPLPQLRGPSTSDPFSPCSEMQNMVLQNVATMSTMPRYVCALLEEFLHQAHQPHPDKTLKLEALTNLANETNICRVGDICHNDLVQLLSHCDELVVTESVTQHNMRSSNTGQSSENIQVPMAQASILEYCEHVPRIASDVLRKTAKSFTAEEDIFTLQVINLTRVYIRNQAHLTQQFMVPSEQCGALSCHAKTLFMSPKPVPVLELFFKDQDHLQMGSLSHLLNAKATGYRELTDWTEEAPDPSLHNLESTGSNHQFESESYSKSSSNSSSRESRSEFKNEDQDEDEGKGKSSESDQSEEEDDNSDSINSSSKSERQQSLRKSRWNLPPRGKPKNKQKTSGKSAPAAKEISLLNLEDFTPPNIQPVSPPRVVSSRPDTDSAPAVPSLLIPVLGVGRQELLHLLAGEGLSVGYIFSSQPFSRDSHVVAVRIYFFNSSDTPVKGLHVARLPAVNKTQEFYFSIQPLGN</sequence>
<feature type="compositionally biased region" description="Basic and acidic residues" evidence="5">
    <location>
        <begin position="306"/>
        <end position="315"/>
    </location>
</feature>
<dbReference type="AlphaFoldDB" id="A0A6A1Q4C7"/>
<keyword evidence="4" id="KW-0472">Membrane</keyword>
<feature type="compositionally biased region" description="Acidic residues" evidence="5">
    <location>
        <begin position="330"/>
        <end position="339"/>
    </location>
</feature>
<feature type="domain" description="AP-3 complex subunit beta C-terminal" evidence="6">
    <location>
        <begin position="379"/>
        <end position="496"/>
    </location>
</feature>
<dbReference type="EMBL" id="SGJD01000984">
    <property type="protein sequence ID" value="KAB0402480.1"/>
    <property type="molecule type" value="Genomic_DNA"/>
</dbReference>
<dbReference type="PANTHER" id="PTHR11134">
    <property type="entry name" value="ADAPTOR COMPLEX SUBUNIT BETA FAMILY MEMBER"/>
    <property type="match status" value="1"/>
</dbReference>
<dbReference type="InterPro" id="IPR011989">
    <property type="entry name" value="ARM-like"/>
</dbReference>
<evidence type="ECO:0000256" key="1">
    <source>
        <dbReference type="ARBA" id="ARBA00004308"/>
    </source>
</evidence>
<feature type="compositionally biased region" description="Low complexity" evidence="5">
    <location>
        <begin position="293"/>
        <end position="305"/>
    </location>
</feature>
<dbReference type="InterPro" id="IPR026739">
    <property type="entry name" value="AP_beta"/>
</dbReference>
<evidence type="ECO:0000313" key="8">
    <source>
        <dbReference type="Proteomes" id="UP000437017"/>
    </source>
</evidence>
<keyword evidence="2" id="KW-0813">Transport</keyword>
<protein>
    <recommendedName>
        <fullName evidence="6">AP-3 complex subunit beta C-terminal domain-containing protein</fullName>
    </recommendedName>
</protein>
<evidence type="ECO:0000256" key="4">
    <source>
        <dbReference type="ARBA" id="ARBA00023136"/>
    </source>
</evidence>
<proteinExistence type="predicted"/>
<dbReference type="OrthoDB" id="302453at2759"/>
<dbReference type="InterPro" id="IPR029390">
    <property type="entry name" value="AP3B_C"/>
</dbReference>
<evidence type="ECO:0000313" key="7">
    <source>
        <dbReference type="EMBL" id="KAB0402480.1"/>
    </source>
</evidence>
<dbReference type="GO" id="GO:0016192">
    <property type="term" value="P:vesicle-mediated transport"/>
    <property type="evidence" value="ECO:0007669"/>
    <property type="project" value="InterPro"/>
</dbReference>
<name>A0A6A1Q4C7_BALPH</name>